<dbReference type="EMBL" id="HACG01008208">
    <property type="protein sequence ID" value="CEK55073.1"/>
    <property type="molecule type" value="Transcribed_RNA"/>
</dbReference>
<protein>
    <recommendedName>
        <fullName evidence="4">HMG box domain-containing protein</fullName>
    </recommendedName>
</protein>
<dbReference type="GO" id="GO:0000978">
    <property type="term" value="F:RNA polymerase II cis-regulatory region sequence-specific DNA binding"/>
    <property type="evidence" value="ECO:0007669"/>
    <property type="project" value="TreeGrafter"/>
</dbReference>
<dbReference type="GO" id="GO:0030154">
    <property type="term" value="P:cell differentiation"/>
    <property type="evidence" value="ECO:0007669"/>
    <property type="project" value="TreeGrafter"/>
</dbReference>
<keyword evidence="2" id="KW-0539">Nucleus</keyword>
<gene>
    <name evidence="5" type="primary">ORF24307</name>
</gene>
<dbReference type="GO" id="GO:0001228">
    <property type="term" value="F:DNA-binding transcription activator activity, RNA polymerase II-specific"/>
    <property type="evidence" value="ECO:0007669"/>
    <property type="project" value="TreeGrafter"/>
</dbReference>
<reference evidence="5" key="1">
    <citation type="submission" date="2014-12" db="EMBL/GenBank/DDBJ databases">
        <title>Insight into the proteome of Arion vulgaris.</title>
        <authorList>
            <person name="Aradska J."/>
            <person name="Bulat T."/>
            <person name="Smidak R."/>
            <person name="Sarate P."/>
            <person name="Gangsoo J."/>
            <person name="Sialana F."/>
            <person name="Bilban M."/>
            <person name="Lubec G."/>
        </authorList>
    </citation>
    <scope>NUCLEOTIDE SEQUENCE</scope>
    <source>
        <tissue evidence="5">Skin</tissue>
    </source>
</reference>
<feature type="DNA-binding region" description="HMG box" evidence="2">
    <location>
        <begin position="1"/>
        <end position="37"/>
    </location>
</feature>
<organism evidence="5">
    <name type="scientific">Arion vulgaris</name>
    <dbReference type="NCBI Taxonomy" id="1028688"/>
    <lineage>
        <taxon>Eukaryota</taxon>
        <taxon>Metazoa</taxon>
        <taxon>Spiralia</taxon>
        <taxon>Lophotrochozoa</taxon>
        <taxon>Mollusca</taxon>
        <taxon>Gastropoda</taxon>
        <taxon>Heterobranchia</taxon>
        <taxon>Euthyneura</taxon>
        <taxon>Panpulmonata</taxon>
        <taxon>Eupulmonata</taxon>
        <taxon>Stylommatophora</taxon>
        <taxon>Helicina</taxon>
        <taxon>Arionoidea</taxon>
        <taxon>Arionidae</taxon>
        <taxon>Arion</taxon>
    </lineage>
</organism>
<dbReference type="SUPFAM" id="SSF47095">
    <property type="entry name" value="HMG-box"/>
    <property type="match status" value="1"/>
</dbReference>
<evidence type="ECO:0000256" key="3">
    <source>
        <dbReference type="SAM" id="MobiDB-lite"/>
    </source>
</evidence>
<name>A0A0B6YFS1_9EUPU</name>
<dbReference type="PANTHER" id="PTHR10270">
    <property type="entry name" value="SOX TRANSCRIPTION FACTOR"/>
    <property type="match status" value="1"/>
</dbReference>
<dbReference type="Pfam" id="PF00505">
    <property type="entry name" value="HMG_box"/>
    <property type="match status" value="1"/>
</dbReference>
<evidence type="ECO:0000313" key="5">
    <source>
        <dbReference type="EMBL" id="CEK55073.1"/>
    </source>
</evidence>
<dbReference type="Gene3D" id="1.10.30.10">
    <property type="entry name" value="High mobility group box domain"/>
    <property type="match status" value="1"/>
</dbReference>
<dbReference type="InterPro" id="IPR009071">
    <property type="entry name" value="HMG_box_dom"/>
</dbReference>
<dbReference type="InterPro" id="IPR036910">
    <property type="entry name" value="HMG_box_dom_sf"/>
</dbReference>
<feature type="non-terminal residue" evidence="5">
    <location>
        <position position="147"/>
    </location>
</feature>
<accession>A0A0B6YFS1</accession>
<sequence>KILGRKWRNLRPDQKQPFVDEAERIRVQHTQDYPDYKYRPRRRKHIKKTSNKRWDAQESQNVSGESSPDVVTSSLKQQMNATSFLNHHQQHNKSTMKSHSVNSNNRNFTSHQKYSQYNTSTNYQTVSTDFEKTEYSNNREMFGVTSC</sequence>
<dbReference type="GO" id="GO:0005634">
    <property type="term" value="C:nucleus"/>
    <property type="evidence" value="ECO:0007669"/>
    <property type="project" value="UniProtKB-UniRule"/>
</dbReference>
<dbReference type="AlphaFoldDB" id="A0A0B6YFS1"/>
<dbReference type="PANTHER" id="PTHR10270:SF326">
    <property type="entry name" value="TRANSCRIPTION FACTOR SOX-17-BETA.3"/>
    <property type="match status" value="1"/>
</dbReference>
<evidence type="ECO:0000256" key="1">
    <source>
        <dbReference type="ARBA" id="ARBA00023125"/>
    </source>
</evidence>
<evidence type="ECO:0000256" key="2">
    <source>
        <dbReference type="PROSITE-ProRule" id="PRU00267"/>
    </source>
</evidence>
<dbReference type="PROSITE" id="PS50118">
    <property type="entry name" value="HMG_BOX_2"/>
    <property type="match status" value="1"/>
</dbReference>
<proteinExistence type="predicted"/>
<feature type="compositionally biased region" description="Polar residues" evidence="3">
    <location>
        <begin position="57"/>
        <end position="74"/>
    </location>
</feature>
<keyword evidence="1 2" id="KW-0238">DNA-binding</keyword>
<feature type="non-terminal residue" evidence="5">
    <location>
        <position position="1"/>
    </location>
</feature>
<feature type="compositionally biased region" description="Basic residues" evidence="3">
    <location>
        <begin position="39"/>
        <end position="51"/>
    </location>
</feature>
<dbReference type="InterPro" id="IPR050140">
    <property type="entry name" value="SRY-related_HMG-box_TF-like"/>
</dbReference>
<feature type="domain" description="HMG box" evidence="4">
    <location>
        <begin position="1"/>
        <end position="37"/>
    </location>
</feature>
<feature type="region of interest" description="Disordered" evidence="3">
    <location>
        <begin position="1"/>
        <end position="74"/>
    </location>
</feature>
<evidence type="ECO:0000259" key="4">
    <source>
        <dbReference type="PROSITE" id="PS50118"/>
    </source>
</evidence>